<evidence type="ECO:0000313" key="1">
    <source>
        <dbReference type="EMBL" id="KAK9954660.1"/>
    </source>
</evidence>
<organism evidence="1 2">
    <name type="scientific">Culter alburnus</name>
    <name type="common">Topmouth culter</name>
    <dbReference type="NCBI Taxonomy" id="194366"/>
    <lineage>
        <taxon>Eukaryota</taxon>
        <taxon>Metazoa</taxon>
        <taxon>Chordata</taxon>
        <taxon>Craniata</taxon>
        <taxon>Vertebrata</taxon>
        <taxon>Euteleostomi</taxon>
        <taxon>Actinopterygii</taxon>
        <taxon>Neopterygii</taxon>
        <taxon>Teleostei</taxon>
        <taxon>Ostariophysi</taxon>
        <taxon>Cypriniformes</taxon>
        <taxon>Xenocyprididae</taxon>
        <taxon>Xenocypridinae</taxon>
        <taxon>Culter</taxon>
    </lineage>
</organism>
<keyword evidence="2" id="KW-1185">Reference proteome</keyword>
<evidence type="ECO:0000313" key="2">
    <source>
        <dbReference type="Proteomes" id="UP001479290"/>
    </source>
</evidence>
<name>A0AAW1YZX9_CULAL</name>
<protein>
    <submittedName>
        <fullName evidence="1">Uncharacterized protein</fullName>
    </submittedName>
</protein>
<dbReference type="Proteomes" id="UP001479290">
    <property type="component" value="Unassembled WGS sequence"/>
</dbReference>
<dbReference type="EMBL" id="JAWDJR010000022">
    <property type="protein sequence ID" value="KAK9954660.1"/>
    <property type="molecule type" value="Genomic_DNA"/>
</dbReference>
<comment type="caution">
    <text evidence="1">The sequence shown here is derived from an EMBL/GenBank/DDBJ whole genome shotgun (WGS) entry which is preliminary data.</text>
</comment>
<gene>
    <name evidence="1" type="ORF">ABG768_016710</name>
</gene>
<proteinExistence type="predicted"/>
<accession>A0AAW1YZX9</accession>
<dbReference type="AlphaFoldDB" id="A0AAW1YZX9"/>
<reference evidence="1 2" key="1">
    <citation type="submission" date="2024-05" db="EMBL/GenBank/DDBJ databases">
        <title>A high-quality chromosomal-level genome assembly of Topmouth culter (Culter alburnus).</title>
        <authorList>
            <person name="Zhao H."/>
        </authorList>
    </citation>
    <scope>NUCLEOTIDE SEQUENCE [LARGE SCALE GENOMIC DNA]</scope>
    <source>
        <strain evidence="1">CATC2023</strain>
        <tissue evidence="1">Muscle</tissue>
    </source>
</reference>
<sequence>MSCDKSSINNCYGVGRFQVVKLQSDDCSKVKCCAPVHKNPCSCETRCGRKADCSCVSCCGRKAVVIQDDCKRSGACGRQVCGCFKPVCQHQDECRRTCGNEVSVSFPVNKWKGVCCTPVCDQLPLPLTDRKL</sequence>